<dbReference type="InterPro" id="IPR029149">
    <property type="entry name" value="Creatin/AminoP/Spt16_N"/>
</dbReference>
<organism evidence="3 4">
    <name type="scientific">Aminobacter anthyllidis</name>
    <dbReference type="NCBI Taxonomy" id="1035067"/>
    <lineage>
        <taxon>Bacteria</taxon>
        <taxon>Pseudomonadati</taxon>
        <taxon>Pseudomonadota</taxon>
        <taxon>Alphaproteobacteria</taxon>
        <taxon>Hyphomicrobiales</taxon>
        <taxon>Phyllobacteriaceae</taxon>
        <taxon>Aminobacter</taxon>
    </lineage>
</organism>
<dbReference type="InterPro" id="IPR000587">
    <property type="entry name" value="Creatinase_N"/>
</dbReference>
<evidence type="ECO:0000259" key="2">
    <source>
        <dbReference type="Pfam" id="PF01321"/>
    </source>
</evidence>
<dbReference type="Gene3D" id="3.90.230.10">
    <property type="entry name" value="Creatinase/methionine aminopeptidase superfamily"/>
    <property type="match status" value="1"/>
</dbReference>
<keyword evidence="3" id="KW-0378">Hydrolase</keyword>
<dbReference type="InterPro" id="IPR050659">
    <property type="entry name" value="Peptidase_M24B"/>
</dbReference>
<dbReference type="Pfam" id="PF00557">
    <property type="entry name" value="Peptidase_M24"/>
    <property type="match status" value="1"/>
</dbReference>
<dbReference type="PANTHER" id="PTHR46112">
    <property type="entry name" value="AMINOPEPTIDASE"/>
    <property type="match status" value="1"/>
</dbReference>
<evidence type="ECO:0000313" key="4">
    <source>
        <dbReference type="Proteomes" id="UP001138921"/>
    </source>
</evidence>
<protein>
    <submittedName>
        <fullName evidence="3">Aminopeptidase P family protein</fullName>
    </submittedName>
</protein>
<dbReference type="SUPFAM" id="SSF55920">
    <property type="entry name" value="Creatinase/aminopeptidase"/>
    <property type="match status" value="1"/>
</dbReference>
<comment type="caution">
    <text evidence="3">The sequence shown here is derived from an EMBL/GenBank/DDBJ whole genome shotgun (WGS) entry which is preliminary data.</text>
</comment>
<dbReference type="GO" id="GO:0008235">
    <property type="term" value="F:metalloexopeptidase activity"/>
    <property type="evidence" value="ECO:0007669"/>
    <property type="project" value="UniProtKB-ARBA"/>
</dbReference>
<evidence type="ECO:0000313" key="3">
    <source>
        <dbReference type="EMBL" id="MBT1159580.1"/>
    </source>
</evidence>
<keyword evidence="4" id="KW-1185">Reference proteome</keyword>
<dbReference type="InterPro" id="IPR000994">
    <property type="entry name" value="Pept_M24"/>
</dbReference>
<dbReference type="Gene3D" id="3.40.350.10">
    <property type="entry name" value="Creatinase/prolidase N-terminal domain"/>
    <property type="match status" value="1"/>
</dbReference>
<dbReference type="Pfam" id="PF01321">
    <property type="entry name" value="Creatinase_N"/>
    <property type="match status" value="1"/>
</dbReference>
<dbReference type="GO" id="GO:0004177">
    <property type="term" value="F:aminopeptidase activity"/>
    <property type="evidence" value="ECO:0007669"/>
    <property type="project" value="UniProtKB-KW"/>
</dbReference>
<sequence>MEDIAKVERFTVSEFQSRVSRAQQAMREHQLDGLLVSSMDNIRYFTGIDSTFWESYARPWFVLVRAEGDPIAIVPEIGRSIMETLWVKEIRSWPSPRRDDDGTSLVIQAVSELPRRFGRVGAELGMELRVGMPVSQVLDIMKGLQGVELVDGSKAIWQLRMIKSEAEVARIRTAIDIAGGVYDTVPDFVRIGDTEKRIQREFRARLNSSGASSIPVVICRSDIGGPFEITGGPRDRKIADGDLLFIDTGTTFDGYYCDYDRNYQVGDATDALLQAHEKVWQANEIGLKSVRAGVSAASVFQAMAKVLSSGEEDLNSNGRMGHGLGLRVTEPPSVKVEDQTVLQAGMVLCIEPGLEYEPGKIVLHEETVLVTEGGMELLTKRASRQLPRIY</sequence>
<reference evidence="3" key="2">
    <citation type="submission" date="2021-03" db="EMBL/GenBank/DDBJ databases">
        <authorList>
            <person name="Artuso I."/>
            <person name="Turrini P."/>
            <person name="Pirolo M."/>
            <person name="Lugli G.A."/>
            <person name="Ventura M."/>
            <person name="Visca P."/>
        </authorList>
    </citation>
    <scope>NUCLEOTIDE SEQUENCE</scope>
    <source>
        <strain evidence="3">LMG 26462</strain>
    </source>
</reference>
<dbReference type="InterPro" id="IPR036005">
    <property type="entry name" value="Creatinase/aminopeptidase-like"/>
</dbReference>
<feature type="domain" description="Creatinase N-terminal" evidence="2">
    <location>
        <begin position="18"/>
        <end position="162"/>
    </location>
</feature>
<dbReference type="PRINTS" id="PR00599">
    <property type="entry name" value="MAPEPTIDASE"/>
</dbReference>
<dbReference type="AlphaFoldDB" id="A0A9X1AGJ9"/>
<gene>
    <name evidence="3" type="ORF">J1C56_28910</name>
</gene>
<dbReference type="EMBL" id="JAFLWW010000012">
    <property type="protein sequence ID" value="MBT1159580.1"/>
    <property type="molecule type" value="Genomic_DNA"/>
</dbReference>
<accession>A0A9X1AGJ9</accession>
<dbReference type="PANTHER" id="PTHR46112:SF2">
    <property type="entry name" value="XAA-PRO AMINOPEPTIDASE P-RELATED"/>
    <property type="match status" value="1"/>
</dbReference>
<proteinExistence type="predicted"/>
<dbReference type="Proteomes" id="UP001138921">
    <property type="component" value="Unassembled WGS sequence"/>
</dbReference>
<evidence type="ECO:0000259" key="1">
    <source>
        <dbReference type="Pfam" id="PF00557"/>
    </source>
</evidence>
<dbReference type="SUPFAM" id="SSF53092">
    <property type="entry name" value="Creatinase/prolidase N-terminal domain"/>
    <property type="match status" value="1"/>
</dbReference>
<dbReference type="InterPro" id="IPR001714">
    <property type="entry name" value="Pept_M24_MAP"/>
</dbReference>
<keyword evidence="3" id="KW-0031">Aminopeptidase</keyword>
<name>A0A9X1AGJ9_9HYPH</name>
<dbReference type="CDD" id="cd01066">
    <property type="entry name" value="APP_MetAP"/>
    <property type="match status" value="1"/>
</dbReference>
<reference evidence="3" key="1">
    <citation type="journal article" date="2021" name="Microorganisms">
        <title>Phylogenomic Reconstruction and Metabolic Potential of the Genus Aminobacter.</title>
        <authorList>
            <person name="Artuso I."/>
            <person name="Turrini P."/>
            <person name="Pirolo M."/>
            <person name="Lugli G.A."/>
            <person name="Ventura M."/>
            <person name="Visca P."/>
        </authorList>
    </citation>
    <scope>NUCLEOTIDE SEQUENCE</scope>
    <source>
        <strain evidence="3">LMG 26462</strain>
    </source>
</reference>
<feature type="domain" description="Peptidase M24" evidence="1">
    <location>
        <begin position="170"/>
        <end position="372"/>
    </location>
</feature>
<keyword evidence="3" id="KW-0645">Protease</keyword>